<dbReference type="RefSeq" id="WP_380050832.1">
    <property type="nucleotide sequence ID" value="NZ_JBHSOH010000029.1"/>
</dbReference>
<sequence>MPTALWVIVGLEGRYARVKLEDGDTVDFSLASLPPGAREGDVLRMEEDGGDFTLEIDHAETARR</sequence>
<gene>
    <name evidence="1" type="ORF">ACFPQ6_14795</name>
</gene>
<name>A0ABW1DN49_9DEIO</name>
<dbReference type="Proteomes" id="UP001595979">
    <property type="component" value="Unassembled WGS sequence"/>
</dbReference>
<accession>A0ABW1DN49</accession>
<keyword evidence="2" id="KW-1185">Reference proteome</keyword>
<dbReference type="Pfam" id="PF11213">
    <property type="entry name" value="DUF3006"/>
    <property type="match status" value="1"/>
</dbReference>
<proteinExistence type="predicted"/>
<organism evidence="1 2">
    <name type="scientific">Deinococcus petrolearius</name>
    <dbReference type="NCBI Taxonomy" id="1751295"/>
    <lineage>
        <taxon>Bacteria</taxon>
        <taxon>Thermotogati</taxon>
        <taxon>Deinococcota</taxon>
        <taxon>Deinococci</taxon>
        <taxon>Deinococcales</taxon>
        <taxon>Deinococcaceae</taxon>
        <taxon>Deinococcus</taxon>
    </lineage>
</organism>
<evidence type="ECO:0000313" key="2">
    <source>
        <dbReference type="Proteomes" id="UP001595979"/>
    </source>
</evidence>
<reference evidence="2" key="1">
    <citation type="journal article" date="2019" name="Int. J. Syst. Evol. Microbiol.">
        <title>The Global Catalogue of Microorganisms (GCM) 10K type strain sequencing project: providing services to taxonomists for standard genome sequencing and annotation.</title>
        <authorList>
            <consortium name="The Broad Institute Genomics Platform"/>
            <consortium name="The Broad Institute Genome Sequencing Center for Infectious Disease"/>
            <person name="Wu L."/>
            <person name="Ma J."/>
        </authorList>
    </citation>
    <scope>NUCLEOTIDE SEQUENCE [LARGE SCALE GENOMIC DNA]</scope>
    <source>
        <strain evidence="2">CGMCC 1.15053</strain>
    </source>
</reference>
<comment type="caution">
    <text evidence="1">The sequence shown here is derived from an EMBL/GenBank/DDBJ whole genome shotgun (WGS) entry which is preliminary data.</text>
</comment>
<dbReference type="InterPro" id="IPR021377">
    <property type="entry name" value="DUF3006"/>
</dbReference>
<evidence type="ECO:0000313" key="1">
    <source>
        <dbReference type="EMBL" id="MFC5849572.1"/>
    </source>
</evidence>
<protein>
    <submittedName>
        <fullName evidence="1">DUF3006 domain-containing protein</fullName>
    </submittedName>
</protein>
<dbReference type="EMBL" id="JBHSOH010000029">
    <property type="protein sequence ID" value="MFC5849572.1"/>
    <property type="molecule type" value="Genomic_DNA"/>
</dbReference>